<feature type="domain" description="DUF6894" evidence="1">
    <location>
        <begin position="3"/>
        <end position="70"/>
    </location>
</feature>
<dbReference type="AlphaFoldDB" id="L0KIU2"/>
<gene>
    <name evidence="2" type="ordered locus">Mesau_02876</name>
</gene>
<accession>L0KIU2</accession>
<reference evidence="3" key="1">
    <citation type="submission" date="2012-02" db="EMBL/GenBank/DDBJ databases">
        <title>Complete sequence of Mesorhizobium australicum WSM2073.</title>
        <authorList>
            <person name="Lucas S."/>
            <person name="Han J."/>
            <person name="Lapidus A."/>
            <person name="Cheng J.-F."/>
            <person name="Goodwin L."/>
            <person name="Pitluck S."/>
            <person name="Peters L."/>
            <person name="Gu W."/>
            <person name="Detter J.C."/>
            <person name="Han C."/>
            <person name="Tapia R."/>
            <person name="Land M."/>
            <person name="Hauser L."/>
            <person name="Kyrpides N."/>
            <person name="Ivanova N."/>
            <person name="Pagani I."/>
            <person name="Reeve W.G."/>
            <person name="Howieson J.G."/>
            <person name="Tiwari R.P."/>
            <person name="O'Hara G.W."/>
            <person name="Atkins C.A."/>
            <person name="Ronson C.W."/>
            <person name="Nandasena K.G."/>
            <person name="Woyke T."/>
        </authorList>
    </citation>
    <scope>NUCLEOTIDE SEQUENCE [LARGE SCALE GENOMIC DNA]</scope>
    <source>
        <strain evidence="3">LMG 24608 / HAMBI 3006 / WSM2073</strain>
    </source>
</reference>
<evidence type="ECO:0000313" key="2">
    <source>
        <dbReference type="EMBL" id="AGB45262.1"/>
    </source>
</evidence>
<dbReference type="GeneID" id="90990275"/>
<sequence>MARYFFDTYESDALIKDETGIECGGIEAARNEALAGLIDLARDSLKGVDGHQLAIEIRDENDKKLVRLSLSLQMLLTRRPTAPTAER</sequence>
<dbReference type="Pfam" id="PF21834">
    <property type="entry name" value="DUF6894"/>
    <property type="match status" value="1"/>
</dbReference>
<protein>
    <recommendedName>
        <fullName evidence="1">DUF6894 domain-containing protein</fullName>
    </recommendedName>
</protein>
<name>L0KIU2_MESAW</name>
<proteinExistence type="predicted"/>
<evidence type="ECO:0000259" key="1">
    <source>
        <dbReference type="Pfam" id="PF21834"/>
    </source>
</evidence>
<dbReference type="InterPro" id="IPR054189">
    <property type="entry name" value="DUF6894"/>
</dbReference>
<evidence type="ECO:0000313" key="3">
    <source>
        <dbReference type="Proteomes" id="UP000010998"/>
    </source>
</evidence>
<dbReference type="KEGG" id="mam:Mesau_02876"/>
<dbReference type="EMBL" id="CP003358">
    <property type="protein sequence ID" value="AGB45262.1"/>
    <property type="molecule type" value="Genomic_DNA"/>
</dbReference>
<dbReference type="HOGENOM" id="CLU_163135_4_0_5"/>
<dbReference type="OrthoDB" id="8094360at2"/>
<organism evidence="2 3">
    <name type="scientific">Mesorhizobium australicum (strain HAMBI 3006 / LMG 24608 / WSM2073)</name>
    <dbReference type="NCBI Taxonomy" id="754035"/>
    <lineage>
        <taxon>Bacteria</taxon>
        <taxon>Pseudomonadati</taxon>
        <taxon>Pseudomonadota</taxon>
        <taxon>Alphaproteobacteria</taxon>
        <taxon>Hyphomicrobiales</taxon>
        <taxon>Phyllobacteriaceae</taxon>
        <taxon>Mesorhizobium</taxon>
    </lineage>
</organism>
<dbReference type="Proteomes" id="UP000010998">
    <property type="component" value="Chromosome"/>
</dbReference>
<keyword evidence="3" id="KW-1185">Reference proteome</keyword>
<dbReference type="RefSeq" id="WP_015316685.1">
    <property type="nucleotide sequence ID" value="NC_019973.1"/>
</dbReference>